<sequence>MVTFIFVVAVAAFIPYVAAPGIANGVKAISAQPAAMLFETSPATSDGTSDAANRIVSEQRDSGASV</sequence>
<dbReference type="RefSeq" id="WP_054036090.1">
    <property type="nucleotide sequence ID" value="NZ_CAJNBC010000023.1"/>
</dbReference>
<evidence type="ECO:0000313" key="3">
    <source>
        <dbReference type="Proteomes" id="UP000673821"/>
    </source>
</evidence>
<comment type="caution">
    <text evidence="2">The sequence shown here is derived from an EMBL/GenBank/DDBJ whole genome shotgun (WGS) entry which is preliminary data.</text>
</comment>
<protein>
    <submittedName>
        <fullName evidence="2">Uncharacterized protein</fullName>
    </submittedName>
</protein>
<feature type="region of interest" description="Disordered" evidence="1">
    <location>
        <begin position="42"/>
        <end position="66"/>
    </location>
</feature>
<keyword evidence="3" id="KW-1185">Reference proteome</keyword>
<gene>
    <name evidence="2" type="ORF">R69776_05095</name>
</gene>
<proteinExistence type="predicted"/>
<evidence type="ECO:0000313" key="2">
    <source>
        <dbReference type="EMBL" id="CAE6798388.1"/>
    </source>
</evidence>
<feature type="compositionally biased region" description="Polar residues" evidence="1">
    <location>
        <begin position="42"/>
        <end position="51"/>
    </location>
</feature>
<reference evidence="2 3" key="1">
    <citation type="submission" date="2021-02" db="EMBL/GenBank/DDBJ databases">
        <authorList>
            <person name="Vanwijnsberghe S."/>
        </authorList>
    </citation>
    <scope>NUCLEOTIDE SEQUENCE [LARGE SCALE GENOMIC DNA]</scope>
    <source>
        <strain evidence="2 3">R-69776</strain>
    </source>
</reference>
<dbReference type="EMBL" id="CAJNBH010000016">
    <property type="protein sequence ID" value="CAE6798388.1"/>
    <property type="molecule type" value="Genomic_DNA"/>
</dbReference>
<accession>A0ABN7ME63</accession>
<evidence type="ECO:0000256" key="1">
    <source>
        <dbReference type="SAM" id="MobiDB-lite"/>
    </source>
</evidence>
<name>A0ABN7ME63_9BURK</name>
<organism evidence="2 3">
    <name type="scientific">Paraburkholderia nemoris</name>
    <dbReference type="NCBI Taxonomy" id="2793076"/>
    <lineage>
        <taxon>Bacteria</taxon>
        <taxon>Pseudomonadati</taxon>
        <taxon>Pseudomonadota</taxon>
        <taxon>Betaproteobacteria</taxon>
        <taxon>Burkholderiales</taxon>
        <taxon>Burkholderiaceae</taxon>
        <taxon>Paraburkholderia</taxon>
    </lineage>
</organism>
<dbReference type="Proteomes" id="UP000673821">
    <property type="component" value="Unassembled WGS sequence"/>
</dbReference>
<feature type="compositionally biased region" description="Basic and acidic residues" evidence="1">
    <location>
        <begin position="57"/>
        <end position="66"/>
    </location>
</feature>